<proteinExistence type="predicted"/>
<protein>
    <submittedName>
        <fullName evidence="1">Uncharacterized protein</fullName>
    </submittedName>
</protein>
<sequence length="159" mass="18003">MSQVPPHFITTSNMKNTSLAANVERLPRPTFQYRCTCPRTENHNVFISLGEKFVSQYRFSSSSRASSRSSSISSIDWRWALDDRELEAARERVGSARTERERAAATLLDEADDARDVERPCDLGKVGDWRDDVASVGVRDVARDWRDGIVPMLVKGMDH</sequence>
<dbReference type="AlphaFoldDB" id="A0A081AUL3"/>
<gene>
    <name evidence="1" type="ORF">F444_03340</name>
</gene>
<organism evidence="1 2">
    <name type="scientific">Phytophthora nicotianae P1976</name>
    <dbReference type="NCBI Taxonomy" id="1317066"/>
    <lineage>
        <taxon>Eukaryota</taxon>
        <taxon>Sar</taxon>
        <taxon>Stramenopiles</taxon>
        <taxon>Oomycota</taxon>
        <taxon>Peronosporomycetes</taxon>
        <taxon>Peronosporales</taxon>
        <taxon>Peronosporaceae</taxon>
        <taxon>Phytophthora</taxon>
    </lineage>
</organism>
<reference evidence="1 2" key="1">
    <citation type="submission" date="2013-11" db="EMBL/GenBank/DDBJ databases">
        <title>The Genome Sequence of Phytophthora parasitica P1976.</title>
        <authorList>
            <consortium name="The Broad Institute Genomics Platform"/>
            <person name="Russ C."/>
            <person name="Tyler B."/>
            <person name="Panabieres F."/>
            <person name="Shan W."/>
            <person name="Tripathy S."/>
            <person name="Grunwald N."/>
            <person name="Machado M."/>
            <person name="Johnson C.S."/>
            <person name="Walker B."/>
            <person name="Young S."/>
            <person name="Zeng Q."/>
            <person name="Gargeya S."/>
            <person name="Fitzgerald M."/>
            <person name="Haas B."/>
            <person name="Abouelleil A."/>
            <person name="Allen A.W."/>
            <person name="Alvarado L."/>
            <person name="Arachchi H.M."/>
            <person name="Berlin A.M."/>
            <person name="Chapman S.B."/>
            <person name="Gainer-Dewar J."/>
            <person name="Goldberg J."/>
            <person name="Griggs A."/>
            <person name="Gujja S."/>
            <person name="Hansen M."/>
            <person name="Howarth C."/>
            <person name="Imamovic A."/>
            <person name="Ireland A."/>
            <person name="Larimer J."/>
            <person name="McCowan C."/>
            <person name="Murphy C."/>
            <person name="Pearson M."/>
            <person name="Poon T.W."/>
            <person name="Priest M."/>
            <person name="Roberts A."/>
            <person name="Saif S."/>
            <person name="Shea T."/>
            <person name="Sisk P."/>
            <person name="Sykes S."/>
            <person name="Wortman J."/>
            <person name="Nusbaum C."/>
            <person name="Birren B."/>
        </authorList>
    </citation>
    <scope>NUCLEOTIDE SEQUENCE [LARGE SCALE GENOMIC DNA]</scope>
    <source>
        <strain evidence="1 2">P1976</strain>
    </source>
</reference>
<comment type="caution">
    <text evidence="1">The sequence shown here is derived from an EMBL/GenBank/DDBJ whole genome shotgun (WGS) entry which is preliminary data.</text>
</comment>
<dbReference type="EMBL" id="ANJA01000674">
    <property type="protein sequence ID" value="ETO82574.1"/>
    <property type="molecule type" value="Genomic_DNA"/>
</dbReference>
<evidence type="ECO:0000313" key="1">
    <source>
        <dbReference type="EMBL" id="ETO82574.1"/>
    </source>
</evidence>
<accession>A0A081AUL3</accession>
<name>A0A081AUL3_PHYNI</name>
<dbReference type="Proteomes" id="UP000028582">
    <property type="component" value="Unassembled WGS sequence"/>
</dbReference>
<evidence type="ECO:0000313" key="2">
    <source>
        <dbReference type="Proteomes" id="UP000028582"/>
    </source>
</evidence>